<evidence type="ECO:0000313" key="2">
    <source>
        <dbReference type="Proteomes" id="UP000636709"/>
    </source>
</evidence>
<reference evidence="1" key="1">
    <citation type="submission" date="2020-07" db="EMBL/GenBank/DDBJ databases">
        <title>Genome sequence and genetic diversity analysis of an under-domesticated orphan crop, white fonio (Digitaria exilis).</title>
        <authorList>
            <person name="Bennetzen J.L."/>
            <person name="Chen S."/>
            <person name="Ma X."/>
            <person name="Wang X."/>
            <person name="Yssel A.E.J."/>
            <person name="Chaluvadi S.R."/>
            <person name="Johnson M."/>
            <person name="Gangashetty P."/>
            <person name="Hamidou F."/>
            <person name="Sanogo M.D."/>
            <person name="Zwaenepoel A."/>
            <person name="Wallace J."/>
            <person name="Van De Peer Y."/>
            <person name="Van Deynze A."/>
        </authorList>
    </citation>
    <scope>NUCLEOTIDE SEQUENCE</scope>
    <source>
        <tissue evidence="1">Leaves</tissue>
    </source>
</reference>
<proteinExistence type="predicted"/>
<accession>A0A835CBH0</accession>
<dbReference type="Proteomes" id="UP000636709">
    <property type="component" value="Unassembled WGS sequence"/>
</dbReference>
<dbReference type="AlphaFoldDB" id="A0A835CBH0"/>
<name>A0A835CBH0_9POAL</name>
<dbReference type="OrthoDB" id="682975at2759"/>
<protein>
    <submittedName>
        <fullName evidence="1">Uncharacterized protein</fullName>
    </submittedName>
</protein>
<dbReference type="EMBL" id="JACEFO010001700">
    <property type="protein sequence ID" value="KAF8719604.1"/>
    <property type="molecule type" value="Genomic_DNA"/>
</dbReference>
<organism evidence="1 2">
    <name type="scientific">Digitaria exilis</name>
    <dbReference type="NCBI Taxonomy" id="1010633"/>
    <lineage>
        <taxon>Eukaryota</taxon>
        <taxon>Viridiplantae</taxon>
        <taxon>Streptophyta</taxon>
        <taxon>Embryophyta</taxon>
        <taxon>Tracheophyta</taxon>
        <taxon>Spermatophyta</taxon>
        <taxon>Magnoliopsida</taxon>
        <taxon>Liliopsida</taxon>
        <taxon>Poales</taxon>
        <taxon>Poaceae</taxon>
        <taxon>PACMAD clade</taxon>
        <taxon>Panicoideae</taxon>
        <taxon>Panicodae</taxon>
        <taxon>Paniceae</taxon>
        <taxon>Anthephorinae</taxon>
        <taxon>Digitaria</taxon>
    </lineage>
</organism>
<keyword evidence="2" id="KW-1185">Reference proteome</keyword>
<sequence>MSEAIDTECGKDFESIGKLWLSKNNLVINIFTSAALWGLWKLRNFICFQNGHWRDVQSLFQRITGMLIDWKILCPVESMPDFEQKLCKMKYLAGRPGRLGS</sequence>
<evidence type="ECO:0000313" key="1">
    <source>
        <dbReference type="EMBL" id="KAF8719604.1"/>
    </source>
</evidence>
<gene>
    <name evidence="1" type="ORF">HU200_024345</name>
</gene>
<comment type="caution">
    <text evidence="1">The sequence shown here is derived from an EMBL/GenBank/DDBJ whole genome shotgun (WGS) entry which is preliminary data.</text>
</comment>